<protein>
    <recommendedName>
        <fullName evidence="2">DNA (cytosine-5-)-methyltransferase</fullName>
        <ecNumber evidence="2">2.1.1.37</ecNumber>
    </recommendedName>
</protein>
<dbReference type="Pfam" id="PF00145">
    <property type="entry name" value="DNA_methylase"/>
    <property type="match status" value="1"/>
</dbReference>
<evidence type="ECO:0000256" key="4">
    <source>
        <dbReference type="ARBA" id="ARBA00022679"/>
    </source>
</evidence>
<comment type="subcellular location">
    <subcellularLocation>
        <location evidence="1">Nucleus</location>
    </subcellularLocation>
</comment>
<dbReference type="GO" id="GO:0003677">
    <property type="term" value="F:DNA binding"/>
    <property type="evidence" value="ECO:0007669"/>
    <property type="project" value="UniProtKB-KW"/>
</dbReference>
<dbReference type="PROSITE" id="PS51680">
    <property type="entry name" value="SAM_MT_DRM"/>
    <property type="match status" value="1"/>
</dbReference>
<organism evidence="11">
    <name type="scientific">Tanacetum cinerariifolium</name>
    <name type="common">Dalmatian daisy</name>
    <name type="synonym">Chrysanthemum cinerariifolium</name>
    <dbReference type="NCBI Taxonomy" id="118510"/>
    <lineage>
        <taxon>Eukaryota</taxon>
        <taxon>Viridiplantae</taxon>
        <taxon>Streptophyta</taxon>
        <taxon>Embryophyta</taxon>
        <taxon>Tracheophyta</taxon>
        <taxon>Spermatophyta</taxon>
        <taxon>Magnoliopsida</taxon>
        <taxon>eudicotyledons</taxon>
        <taxon>Gunneridae</taxon>
        <taxon>Pentapetalae</taxon>
        <taxon>asterids</taxon>
        <taxon>campanulids</taxon>
        <taxon>Asterales</taxon>
        <taxon>Asteraceae</taxon>
        <taxon>Asteroideae</taxon>
        <taxon>Anthemideae</taxon>
        <taxon>Anthemidinae</taxon>
        <taxon>Tanacetum</taxon>
    </lineage>
</organism>
<keyword evidence="6" id="KW-0677">Repeat</keyword>
<keyword evidence="7" id="KW-0238">DNA-binding</keyword>
<sequence>MTPVDGGEAPLTGGVVPNRRISTGKAKNCTKTVAGEPTRVAARGGSGGCRVCMGLDRECGSSLPKHEKALLSLANMGYSIEEASAAMDRCGPEASIIELTDFICAAQMAKTEDVFFEEEKPNISLLNGVLKKRKLYELKNWEKKKRKGLLTEEDDLIRLPKPMIGFGTPSDSMVITRRTLPEAAIGPPFFYYENVALAPKGVWDTISRFLYDVKPEFVDSKYFCAANRKRGYIHNLPIHNRFPLLPQPPRTINEALPLTKRWWPDWDTRTKLNCLQTVCGSARLTDRIRKALEKWGDNPPLHVQKYVLDECRKWNLVWVGKNKLAPLEPDEVEMLLGFPRNHTRGGGISRTDRYKSLGNSFQVDTVAYHLSVLKNLFPNGLNMLSLFSGIGGAEVALHRLGIPLKNVVSVEISEANRDIVRSWWEQTNQTGNLIHLDDVQLVNGDSLEQYARLFGGFDLIVGGSPCNNLAGSNRVSRDGLEGEQSSLFYDYFRILDLVKCIQEIAKLTHAVNQQTSAVTTTMTAILKQFQATPPPASVKAIEETCVTCGGAHPYYQCVAAGGNTFPELRNNIQGYVSAAAVNYNQGNSVYRPPKQSYQAPTQQNQIVPLNELEKVKRMNEANMKAMQTQINMVKNELRNEMKNSIQASLSNQTNEIKNMMASLFQMNSASTSGSGSLPSNTVANPKGELKAITTRSGIVLDGPTVPPTIINLEVDERIEETLTDPDLSEYTIKGSSSSEYPLSFKDAQKNQQEKDEVQIQNFWQMFKQLHINITLVDALILMPKYQKMLKALLSNKEKLQELANTPLNENAQLELKCKALDDLSASINLMPLSVWKKLGLPELISTRMTLELANRAICTPVGIARDNFVLVGKFTFPANFVIVDYESDPRVPLILGRPFLQTVLTLIDVHGEEMILCDGDERLTLNMRHDTFSYSNQPQKESINLINVFNNSKGGNVLPKKLLDLDFTKDLHPPLHVNPLSGSTTYPSSPLLEEFADELALITFPLKYDDYLQIDVESDLKEIDFLLYQYIDSSLKDLIDQKKIKESKLLIDELDLPCDFLLPSEYDSFISQDFSKVDAKPSTNNEDKVFNPSILSQENPFEIITHVVQDKKLAISNASLVLEDFDPPFYEPLFFKEVPSIPENLKTHAEEFYPLVFISSASLGNHVCKSNRDNVYLMAYLINGLRFT</sequence>
<evidence type="ECO:0000313" key="11">
    <source>
        <dbReference type="EMBL" id="GEU51179.1"/>
    </source>
</evidence>
<evidence type="ECO:0000256" key="3">
    <source>
        <dbReference type="ARBA" id="ARBA00022603"/>
    </source>
</evidence>
<dbReference type="PANTHER" id="PTHR23068:SF25">
    <property type="entry name" value="DNA (CYTOSINE-5)-METHYLTRANSFERASE DRM2"/>
    <property type="match status" value="1"/>
</dbReference>
<reference evidence="11" key="1">
    <citation type="journal article" date="2019" name="Sci. Rep.">
        <title>Draft genome of Tanacetum cinerariifolium, the natural source of mosquito coil.</title>
        <authorList>
            <person name="Yamashiro T."/>
            <person name="Shiraishi A."/>
            <person name="Satake H."/>
            <person name="Nakayama K."/>
        </authorList>
    </citation>
    <scope>NUCLEOTIDE SEQUENCE</scope>
</reference>
<dbReference type="Gene3D" id="3.40.50.150">
    <property type="entry name" value="Vaccinia Virus protein VP39"/>
    <property type="match status" value="2"/>
</dbReference>
<dbReference type="InterPro" id="IPR001525">
    <property type="entry name" value="C5_MeTfrase"/>
</dbReference>
<evidence type="ECO:0000256" key="2">
    <source>
        <dbReference type="ARBA" id="ARBA00011975"/>
    </source>
</evidence>
<dbReference type="GO" id="GO:0032259">
    <property type="term" value="P:methylation"/>
    <property type="evidence" value="ECO:0007669"/>
    <property type="project" value="UniProtKB-KW"/>
</dbReference>
<dbReference type="InterPro" id="IPR029063">
    <property type="entry name" value="SAM-dependent_MTases_sf"/>
</dbReference>
<accession>A0A6L2KQE6</accession>
<evidence type="ECO:0000256" key="5">
    <source>
        <dbReference type="ARBA" id="ARBA00022691"/>
    </source>
</evidence>
<keyword evidence="3 11" id="KW-0489">Methyltransferase</keyword>
<evidence type="ECO:0000256" key="8">
    <source>
        <dbReference type="ARBA" id="ARBA00023242"/>
    </source>
</evidence>
<dbReference type="GO" id="GO:0003886">
    <property type="term" value="F:DNA (cytosine-5-)-methyltransferase activity"/>
    <property type="evidence" value="ECO:0007669"/>
    <property type="project" value="UniProtKB-EC"/>
</dbReference>
<evidence type="ECO:0000259" key="10">
    <source>
        <dbReference type="PROSITE" id="PS51680"/>
    </source>
</evidence>
<dbReference type="AlphaFoldDB" id="A0A6L2KQE6"/>
<dbReference type="GO" id="GO:0005634">
    <property type="term" value="C:nucleus"/>
    <property type="evidence" value="ECO:0007669"/>
    <property type="project" value="UniProtKB-SubCell"/>
</dbReference>
<dbReference type="InterPro" id="IPR030380">
    <property type="entry name" value="SAM_MeTfrase_DRM"/>
</dbReference>
<feature type="coiled-coil region" evidence="9">
    <location>
        <begin position="609"/>
        <end position="643"/>
    </location>
</feature>
<evidence type="ECO:0000256" key="7">
    <source>
        <dbReference type="ARBA" id="ARBA00023125"/>
    </source>
</evidence>
<dbReference type="EC" id="2.1.1.37" evidence="2"/>
<dbReference type="InterPro" id="IPR021109">
    <property type="entry name" value="Peptidase_aspartic_dom_sf"/>
</dbReference>
<keyword evidence="5" id="KW-0949">S-adenosyl-L-methionine</keyword>
<dbReference type="PANTHER" id="PTHR23068">
    <property type="entry name" value="DNA CYTOSINE-5- -METHYLTRANSFERASE 3-RELATED"/>
    <property type="match status" value="1"/>
</dbReference>
<dbReference type="InterPro" id="IPR050390">
    <property type="entry name" value="C5-Methyltransferase"/>
</dbReference>
<name>A0A6L2KQE6_TANCI</name>
<keyword evidence="9" id="KW-0175">Coiled coil</keyword>
<keyword evidence="4 11" id="KW-0808">Transferase</keyword>
<dbReference type="EMBL" id="BKCJ010002826">
    <property type="protein sequence ID" value="GEU51179.1"/>
    <property type="molecule type" value="Genomic_DNA"/>
</dbReference>
<evidence type="ECO:0000256" key="6">
    <source>
        <dbReference type="ARBA" id="ARBA00022737"/>
    </source>
</evidence>
<keyword evidence="8" id="KW-0539">Nucleus</keyword>
<evidence type="ECO:0000256" key="1">
    <source>
        <dbReference type="ARBA" id="ARBA00004123"/>
    </source>
</evidence>
<evidence type="ECO:0000256" key="9">
    <source>
        <dbReference type="SAM" id="Coils"/>
    </source>
</evidence>
<feature type="domain" description="SAM-dependent MTase DRM-type" evidence="10">
    <location>
        <begin position="176"/>
        <end position="505"/>
    </location>
</feature>
<proteinExistence type="predicted"/>
<dbReference type="SUPFAM" id="SSF53335">
    <property type="entry name" value="S-adenosyl-L-methionine-dependent methyltransferases"/>
    <property type="match status" value="2"/>
</dbReference>
<gene>
    <name evidence="11" type="ORF">Tci_023157</name>
</gene>
<dbReference type="CDD" id="cd00303">
    <property type="entry name" value="retropepsin_like"/>
    <property type="match status" value="1"/>
</dbReference>
<dbReference type="Gene3D" id="2.40.70.10">
    <property type="entry name" value="Acid Proteases"/>
    <property type="match status" value="1"/>
</dbReference>
<comment type="caution">
    <text evidence="11">The sequence shown here is derived from an EMBL/GenBank/DDBJ whole genome shotgun (WGS) entry which is preliminary data.</text>
</comment>